<sequence>MYTEEKFLDFLIKAKKATYASQGDNASVTPLLEGSRQLEFQEGHFLYRDVYFGMSYFAGQEIVYYQGNPIWSMCYSGGVDKEFEIEFVKEVYAFLRKAMRNVSADNPFRGPKEFVEGDYIYRNSDKGELGKFVGKETISFANKVVYSLHYSGGFIK</sequence>
<gene>
    <name evidence="2" type="ORF">A7K69_19145</name>
</gene>
<dbReference type="InterPro" id="IPR043735">
    <property type="entry name" value="DUF5680"/>
</dbReference>
<proteinExistence type="predicted"/>
<dbReference type="Pfam" id="PF18931">
    <property type="entry name" value="DUF5680"/>
    <property type="match status" value="1"/>
</dbReference>
<name>A0A1B7KSI6_PARTM</name>
<dbReference type="AlphaFoldDB" id="A0A1B7KSI6"/>
<evidence type="ECO:0000313" key="3">
    <source>
        <dbReference type="Proteomes" id="UP000078290"/>
    </source>
</evidence>
<accession>A0A1B7KSI6</accession>
<reference evidence="3" key="1">
    <citation type="submission" date="2016-05" db="EMBL/GenBank/DDBJ databases">
        <authorList>
            <person name="Wang W."/>
            <person name="Zhu L."/>
        </authorList>
    </citation>
    <scope>NUCLEOTIDE SEQUENCE [LARGE SCALE GENOMIC DNA]</scope>
    <source>
        <strain evidence="3">W-2</strain>
    </source>
</reference>
<feature type="domain" description="DUF5680" evidence="1">
    <location>
        <begin position="49"/>
        <end position="155"/>
    </location>
</feature>
<comment type="caution">
    <text evidence="2">The sequence shown here is derived from an EMBL/GenBank/DDBJ whole genome shotgun (WGS) entry which is preliminary data.</text>
</comment>
<dbReference type="EMBL" id="LXMA01000018">
    <property type="protein sequence ID" value="OAT73035.1"/>
    <property type="molecule type" value="Genomic_DNA"/>
</dbReference>
<evidence type="ECO:0000259" key="1">
    <source>
        <dbReference type="Pfam" id="PF18931"/>
    </source>
</evidence>
<protein>
    <recommendedName>
        <fullName evidence="1">DUF5680 domain-containing protein</fullName>
    </recommendedName>
</protein>
<evidence type="ECO:0000313" key="2">
    <source>
        <dbReference type="EMBL" id="OAT73035.1"/>
    </source>
</evidence>
<dbReference type="RefSeq" id="WP_064551451.1">
    <property type="nucleotide sequence ID" value="NZ_LXMA01000018.1"/>
</dbReference>
<dbReference type="Proteomes" id="UP000078290">
    <property type="component" value="Unassembled WGS sequence"/>
</dbReference>
<organism evidence="2 3">
    <name type="scientific">Parageobacillus thermoglucosidasius</name>
    <name type="common">Geobacillus thermoglucosidasius</name>
    <dbReference type="NCBI Taxonomy" id="1426"/>
    <lineage>
        <taxon>Bacteria</taxon>
        <taxon>Bacillati</taxon>
        <taxon>Bacillota</taxon>
        <taxon>Bacilli</taxon>
        <taxon>Bacillales</taxon>
        <taxon>Anoxybacillaceae</taxon>
        <taxon>Parageobacillus</taxon>
    </lineage>
</organism>